<comment type="caution">
    <text evidence="1">The sequence shown here is derived from an EMBL/GenBank/DDBJ whole genome shotgun (WGS) entry which is preliminary data.</text>
</comment>
<name>A0ABD2YGK5_9GENT</name>
<evidence type="ECO:0008006" key="3">
    <source>
        <dbReference type="Google" id="ProtNLM"/>
    </source>
</evidence>
<proteinExistence type="predicted"/>
<dbReference type="InterPro" id="IPR017451">
    <property type="entry name" value="F-box-assoc_interact_dom"/>
</dbReference>
<evidence type="ECO:0000313" key="1">
    <source>
        <dbReference type="EMBL" id="KAL3505841.1"/>
    </source>
</evidence>
<accession>A0ABD2YGK5</accession>
<dbReference type="AlphaFoldDB" id="A0ABD2YGK5"/>
<dbReference type="PANTHER" id="PTHR31672">
    <property type="entry name" value="BNACNNG10540D PROTEIN"/>
    <property type="match status" value="1"/>
</dbReference>
<dbReference type="NCBIfam" id="TIGR01640">
    <property type="entry name" value="F_box_assoc_1"/>
    <property type="match status" value="1"/>
</dbReference>
<sequence>MRISISGICYNSLIDDYKVVMGLKYRCHHLTPGFCNCPRGVVLVSELKDKRWKEIDGFSNYSVYGKRIGVLFNGFLHWTVVDAEMAHEFWPPNKIIGFDPKTDEVNEIPLPISKNKEEICILGLGVLEGSLCMTCWDPEFCCKGNIEVFVMKEYGIQESWIPLFDIWGLDINPHSTPLIPLFLTKNGVVVLVMGDWKTSVFGIILKARSTSIWKTK</sequence>
<keyword evidence="2" id="KW-1185">Reference proteome</keyword>
<dbReference type="PANTHER" id="PTHR31672:SF13">
    <property type="entry name" value="F-BOX PROTEIN CPR30-LIKE"/>
    <property type="match status" value="1"/>
</dbReference>
<dbReference type="Proteomes" id="UP001630127">
    <property type="component" value="Unassembled WGS sequence"/>
</dbReference>
<organism evidence="1 2">
    <name type="scientific">Cinchona calisaya</name>
    <dbReference type="NCBI Taxonomy" id="153742"/>
    <lineage>
        <taxon>Eukaryota</taxon>
        <taxon>Viridiplantae</taxon>
        <taxon>Streptophyta</taxon>
        <taxon>Embryophyta</taxon>
        <taxon>Tracheophyta</taxon>
        <taxon>Spermatophyta</taxon>
        <taxon>Magnoliopsida</taxon>
        <taxon>eudicotyledons</taxon>
        <taxon>Gunneridae</taxon>
        <taxon>Pentapetalae</taxon>
        <taxon>asterids</taxon>
        <taxon>lamiids</taxon>
        <taxon>Gentianales</taxon>
        <taxon>Rubiaceae</taxon>
        <taxon>Cinchonoideae</taxon>
        <taxon>Cinchoneae</taxon>
        <taxon>Cinchona</taxon>
    </lineage>
</organism>
<gene>
    <name evidence="1" type="ORF">ACH5RR_031223</name>
</gene>
<evidence type="ECO:0000313" key="2">
    <source>
        <dbReference type="Proteomes" id="UP001630127"/>
    </source>
</evidence>
<reference evidence="1 2" key="1">
    <citation type="submission" date="2024-11" db="EMBL/GenBank/DDBJ databases">
        <title>A near-complete genome assembly of Cinchona calisaya.</title>
        <authorList>
            <person name="Lian D.C."/>
            <person name="Zhao X.W."/>
            <person name="Wei L."/>
        </authorList>
    </citation>
    <scope>NUCLEOTIDE SEQUENCE [LARGE SCALE GENOMIC DNA]</scope>
    <source>
        <tissue evidence="1">Nenye</tissue>
    </source>
</reference>
<protein>
    <recommendedName>
        <fullName evidence="3">F-box protein</fullName>
    </recommendedName>
</protein>
<dbReference type="InterPro" id="IPR050796">
    <property type="entry name" value="SCF_F-box_component"/>
</dbReference>
<dbReference type="EMBL" id="JBJUIK010000013">
    <property type="protein sequence ID" value="KAL3505841.1"/>
    <property type="molecule type" value="Genomic_DNA"/>
</dbReference>